<comment type="caution">
    <text evidence="3">The sequence shown here is derived from an EMBL/GenBank/DDBJ whole genome shotgun (WGS) entry which is preliminary data.</text>
</comment>
<organism evidence="3 4">
    <name type="scientific">Coniochaeta hoffmannii</name>
    <dbReference type="NCBI Taxonomy" id="91930"/>
    <lineage>
        <taxon>Eukaryota</taxon>
        <taxon>Fungi</taxon>
        <taxon>Dikarya</taxon>
        <taxon>Ascomycota</taxon>
        <taxon>Pezizomycotina</taxon>
        <taxon>Sordariomycetes</taxon>
        <taxon>Sordariomycetidae</taxon>
        <taxon>Coniochaetales</taxon>
        <taxon>Coniochaetaceae</taxon>
        <taxon>Coniochaeta</taxon>
    </lineage>
</organism>
<feature type="chain" id="PRO_5041232697" evidence="2">
    <location>
        <begin position="18"/>
        <end position="147"/>
    </location>
</feature>
<protein>
    <submittedName>
        <fullName evidence="3">Uncharacterized protein</fullName>
    </submittedName>
</protein>
<feature type="signal peptide" evidence="2">
    <location>
        <begin position="1"/>
        <end position="17"/>
    </location>
</feature>
<evidence type="ECO:0000313" key="4">
    <source>
        <dbReference type="Proteomes" id="UP001174691"/>
    </source>
</evidence>
<evidence type="ECO:0000313" key="3">
    <source>
        <dbReference type="EMBL" id="KAJ9134843.1"/>
    </source>
</evidence>
<reference evidence="3" key="1">
    <citation type="submission" date="2022-07" db="EMBL/GenBank/DDBJ databases">
        <title>Fungi with potential for degradation of polypropylene.</title>
        <authorList>
            <person name="Gostincar C."/>
        </authorList>
    </citation>
    <scope>NUCLEOTIDE SEQUENCE</scope>
    <source>
        <strain evidence="3">EXF-13287</strain>
    </source>
</reference>
<keyword evidence="4" id="KW-1185">Reference proteome</keyword>
<feature type="compositionally biased region" description="Acidic residues" evidence="1">
    <location>
        <begin position="118"/>
        <end position="133"/>
    </location>
</feature>
<evidence type="ECO:0000256" key="2">
    <source>
        <dbReference type="SAM" id="SignalP"/>
    </source>
</evidence>
<evidence type="ECO:0000256" key="1">
    <source>
        <dbReference type="SAM" id="MobiDB-lite"/>
    </source>
</evidence>
<accession>A0AA38VEL6</accession>
<name>A0AA38VEL6_9PEZI</name>
<keyword evidence="2" id="KW-0732">Signal</keyword>
<sequence>MAKLLSAILCMAASTLAAKANFKSPCPVDLDICGWDLQAGYGYDQETLSEATTYAGQDAGVGTFVYDSIYNCYPDGEVGWSAWCGGAGQCEPPVNKVSHAMCKGEPVETGASPPADDGGSDEGSGEGSEEGGSDDGGIVWDPPIGGD</sequence>
<proteinExistence type="predicted"/>
<dbReference type="AlphaFoldDB" id="A0AA38VEL6"/>
<dbReference type="Proteomes" id="UP001174691">
    <property type="component" value="Unassembled WGS sequence"/>
</dbReference>
<dbReference type="EMBL" id="JANBVN010000174">
    <property type="protein sequence ID" value="KAJ9134843.1"/>
    <property type="molecule type" value="Genomic_DNA"/>
</dbReference>
<gene>
    <name evidence="3" type="ORF">NKR19_g8509</name>
</gene>
<feature type="region of interest" description="Disordered" evidence="1">
    <location>
        <begin position="101"/>
        <end position="147"/>
    </location>
</feature>